<dbReference type="Proteomes" id="UP001062846">
    <property type="component" value="Chromosome 8"/>
</dbReference>
<proteinExistence type="predicted"/>
<protein>
    <submittedName>
        <fullName evidence="1">Uncharacterized protein</fullName>
    </submittedName>
</protein>
<dbReference type="EMBL" id="CM046395">
    <property type="protein sequence ID" value="KAI8542058.1"/>
    <property type="molecule type" value="Genomic_DNA"/>
</dbReference>
<keyword evidence="2" id="KW-1185">Reference proteome</keyword>
<accession>A0ACC0MLX8</accession>
<name>A0ACC0MLX8_RHOML</name>
<sequence>MAPTGPSGIKLYQLAFSKKYESSRQFNRFEMTRFDDDQVSQIRRGIVVAKDGLFVLKCGICDSSTVDALMAWDCRQGKGFTFSL</sequence>
<evidence type="ECO:0000313" key="1">
    <source>
        <dbReference type="EMBL" id="KAI8542058.1"/>
    </source>
</evidence>
<comment type="caution">
    <text evidence="1">The sequence shown here is derived from an EMBL/GenBank/DDBJ whole genome shotgun (WGS) entry which is preliminary data.</text>
</comment>
<evidence type="ECO:0000313" key="2">
    <source>
        <dbReference type="Proteomes" id="UP001062846"/>
    </source>
</evidence>
<gene>
    <name evidence="1" type="ORF">RHMOL_Rhmol08G0109500</name>
</gene>
<reference evidence="1" key="1">
    <citation type="submission" date="2022-02" db="EMBL/GenBank/DDBJ databases">
        <title>Plant Genome Project.</title>
        <authorList>
            <person name="Zhang R.-G."/>
        </authorList>
    </citation>
    <scope>NUCLEOTIDE SEQUENCE</scope>
    <source>
        <strain evidence="1">AT1</strain>
    </source>
</reference>
<organism evidence="1 2">
    <name type="scientific">Rhododendron molle</name>
    <name type="common">Chinese azalea</name>
    <name type="synonym">Azalea mollis</name>
    <dbReference type="NCBI Taxonomy" id="49168"/>
    <lineage>
        <taxon>Eukaryota</taxon>
        <taxon>Viridiplantae</taxon>
        <taxon>Streptophyta</taxon>
        <taxon>Embryophyta</taxon>
        <taxon>Tracheophyta</taxon>
        <taxon>Spermatophyta</taxon>
        <taxon>Magnoliopsida</taxon>
        <taxon>eudicotyledons</taxon>
        <taxon>Gunneridae</taxon>
        <taxon>Pentapetalae</taxon>
        <taxon>asterids</taxon>
        <taxon>Ericales</taxon>
        <taxon>Ericaceae</taxon>
        <taxon>Ericoideae</taxon>
        <taxon>Rhodoreae</taxon>
        <taxon>Rhododendron</taxon>
    </lineage>
</organism>